<feature type="domain" description="SusD-like N-terminal" evidence="7">
    <location>
        <begin position="112"/>
        <end position="209"/>
    </location>
</feature>
<evidence type="ECO:0000256" key="4">
    <source>
        <dbReference type="ARBA" id="ARBA00023136"/>
    </source>
</evidence>
<dbReference type="OrthoDB" id="608091at2"/>
<keyword evidence="9" id="KW-1185">Reference proteome</keyword>
<name>A0A1I1JFR5_9SPHI</name>
<accession>A0A1I1JFR5</accession>
<proteinExistence type="inferred from homology"/>
<feature type="domain" description="RagB/SusD" evidence="6">
    <location>
        <begin position="322"/>
        <end position="645"/>
    </location>
</feature>
<comment type="similarity">
    <text evidence="2">Belongs to the SusD family.</text>
</comment>
<comment type="subcellular location">
    <subcellularLocation>
        <location evidence="1">Cell outer membrane</location>
    </subcellularLocation>
</comment>
<evidence type="ECO:0000259" key="6">
    <source>
        <dbReference type="Pfam" id="PF07980"/>
    </source>
</evidence>
<dbReference type="InterPro" id="IPR011990">
    <property type="entry name" value="TPR-like_helical_dom_sf"/>
</dbReference>
<evidence type="ECO:0000313" key="9">
    <source>
        <dbReference type="Proteomes" id="UP000199577"/>
    </source>
</evidence>
<dbReference type="Proteomes" id="UP000199577">
    <property type="component" value="Unassembled WGS sequence"/>
</dbReference>
<dbReference type="InterPro" id="IPR012944">
    <property type="entry name" value="SusD_RagB_dom"/>
</dbReference>
<protein>
    <submittedName>
        <fullName evidence="8">Starch-binding associating with outer membrane</fullName>
    </submittedName>
</protein>
<dbReference type="Gene3D" id="1.25.40.390">
    <property type="match status" value="1"/>
</dbReference>
<dbReference type="Pfam" id="PF14322">
    <property type="entry name" value="SusD-like_3"/>
    <property type="match status" value="1"/>
</dbReference>
<dbReference type="Pfam" id="PF07980">
    <property type="entry name" value="SusD_RagB"/>
    <property type="match status" value="1"/>
</dbReference>
<evidence type="ECO:0000256" key="3">
    <source>
        <dbReference type="ARBA" id="ARBA00022729"/>
    </source>
</evidence>
<evidence type="ECO:0000313" key="8">
    <source>
        <dbReference type="EMBL" id="SFC47387.1"/>
    </source>
</evidence>
<dbReference type="GO" id="GO:0009279">
    <property type="term" value="C:cell outer membrane"/>
    <property type="evidence" value="ECO:0007669"/>
    <property type="project" value="UniProtKB-SubCell"/>
</dbReference>
<keyword evidence="5" id="KW-0998">Cell outer membrane</keyword>
<dbReference type="AlphaFoldDB" id="A0A1I1JFR5"/>
<dbReference type="PROSITE" id="PS51257">
    <property type="entry name" value="PROKAR_LIPOPROTEIN"/>
    <property type="match status" value="1"/>
</dbReference>
<dbReference type="SUPFAM" id="SSF48452">
    <property type="entry name" value="TPR-like"/>
    <property type="match status" value="1"/>
</dbReference>
<keyword evidence="3" id="KW-0732">Signal</keyword>
<evidence type="ECO:0000256" key="1">
    <source>
        <dbReference type="ARBA" id="ARBA00004442"/>
    </source>
</evidence>
<dbReference type="RefSeq" id="WP_090973982.1">
    <property type="nucleotide sequence ID" value="NZ_FOLL01000012.1"/>
</dbReference>
<keyword evidence="4" id="KW-0472">Membrane</keyword>
<gene>
    <name evidence="8" type="ORF">SAMN05421747_1124</name>
</gene>
<dbReference type="STRING" id="623281.SAMN05421747_1124"/>
<evidence type="ECO:0000259" key="7">
    <source>
        <dbReference type="Pfam" id="PF14322"/>
    </source>
</evidence>
<dbReference type="EMBL" id="FOLL01000012">
    <property type="protein sequence ID" value="SFC47387.1"/>
    <property type="molecule type" value="Genomic_DNA"/>
</dbReference>
<evidence type="ECO:0000256" key="2">
    <source>
        <dbReference type="ARBA" id="ARBA00006275"/>
    </source>
</evidence>
<evidence type="ECO:0000256" key="5">
    <source>
        <dbReference type="ARBA" id="ARBA00023237"/>
    </source>
</evidence>
<reference evidence="8 9" key="1">
    <citation type="submission" date="2016-10" db="EMBL/GenBank/DDBJ databases">
        <authorList>
            <person name="de Groot N.N."/>
        </authorList>
    </citation>
    <scope>NUCLEOTIDE SEQUENCE [LARGE SCALE GENOMIC DNA]</scope>
    <source>
        <strain evidence="8 9">DSM 22900</strain>
    </source>
</reference>
<dbReference type="InterPro" id="IPR033985">
    <property type="entry name" value="SusD-like_N"/>
</dbReference>
<organism evidence="8 9">
    <name type="scientific">Parapedobacter composti</name>
    <dbReference type="NCBI Taxonomy" id="623281"/>
    <lineage>
        <taxon>Bacteria</taxon>
        <taxon>Pseudomonadati</taxon>
        <taxon>Bacteroidota</taxon>
        <taxon>Sphingobacteriia</taxon>
        <taxon>Sphingobacteriales</taxon>
        <taxon>Sphingobacteriaceae</taxon>
        <taxon>Parapedobacter</taxon>
    </lineage>
</organism>
<sequence length="645" mass="73888">MKKITTIILVSGLLFGSGCDKFMDIVPDNVAELEQAFSSRAMAERFLFTCYSWIPRGNDLSTNAALLAGDEFWLNSTTNFGQGGWPNWYIAMGAQNTHSPLLNYWDGNNGGMALWRGIRECNIFLENIHNVQEMNETEKNRWAAEVSFLKAYFHYYLLRMYGPIPIVDENIPVFEDPDNVHYERQPVDDVFAYIVSTIDEALPALMEDVMIPVEETGRVTQIVAKAMKAEILVTAASPLFNGNTDYASYHNAAGQPLFNSTFSMEKWELAANACLEAIEVAHAAGKALYRWTPPSNMLTPPQQSTINQMSIRQAVTERQNNPESIWVNNRSSAFQSQQGSAFMPRSVDPDRIANNATGGYMAPTLNIVEKFYSKNGVPIEEDYTYDYANRFELREVPLGDSPYQYNLMPGYTTVGLHFDREDRFYGSLSFDGGRYFMSNHNDDLLAWSTNSRPGGNTAATNSPTNYSGTGYTPKKLVSYFNAIGQQQGAFTPYAYPFVMMRLGNLYLLYAEALNEVYGPSDEVFYYLDAIRERSGLRGIQESWSDYSIYPDKPNTKEGLREIIRRERTIELAFESHRFWDVRRWKTAQTEWNTPIFGWDILQTTPQTYYRRVVMYSRSFTLRDYFWPISINELRRNDKLLQAPLW</sequence>